<dbReference type="RefSeq" id="WP_023599267.1">
    <property type="nucleotide sequence ID" value="NC_022909.1"/>
</dbReference>
<name>A0A7D9N569_LACJH</name>
<dbReference type="Proteomes" id="UP000018522">
    <property type="component" value="Chromosome"/>
</dbReference>
<reference evidence="2 3" key="1">
    <citation type="journal article" date="2014" name="Genome Announc.">
        <title>Complete Genome Sequences of Lactobacillus johnsonii Strain N6.2 and Lactobacillus reuteri Strain TD1.</title>
        <authorList>
            <person name="Leonard M.T."/>
            <person name="Valladares R.B."/>
            <person name="Ardissone A."/>
            <person name="Gonzalez C.F."/>
            <person name="Lorca G.L."/>
            <person name="Triplett E.W."/>
        </authorList>
    </citation>
    <scope>NUCLEOTIDE SEQUENCE [LARGE SCALE GENOMIC DNA]</scope>
    <source>
        <strain evidence="2 3">N6.2</strain>
    </source>
</reference>
<proteinExistence type="predicted"/>
<evidence type="ECO:0000256" key="1">
    <source>
        <dbReference type="SAM" id="MobiDB-lite"/>
    </source>
</evidence>
<protein>
    <submittedName>
        <fullName evidence="2">Uncharacterized protein</fullName>
    </submittedName>
</protein>
<evidence type="ECO:0000313" key="3">
    <source>
        <dbReference type="Proteomes" id="UP000018522"/>
    </source>
</evidence>
<accession>A0A7D9N569</accession>
<feature type="compositionally biased region" description="Basic and acidic residues" evidence="1">
    <location>
        <begin position="247"/>
        <end position="263"/>
    </location>
</feature>
<organism evidence="2 3">
    <name type="scientific">Lactobacillus johnsonii N6.2</name>
    <dbReference type="NCBI Taxonomy" id="1408186"/>
    <lineage>
        <taxon>Bacteria</taxon>
        <taxon>Bacillati</taxon>
        <taxon>Bacillota</taxon>
        <taxon>Bacilli</taxon>
        <taxon>Lactobacillales</taxon>
        <taxon>Lactobacillaceae</taxon>
        <taxon>Lactobacillus</taxon>
    </lineage>
</organism>
<dbReference type="Gene3D" id="3.40.570.10">
    <property type="entry name" value="Extracellular Endonuclease, subunit A"/>
    <property type="match status" value="1"/>
</dbReference>
<dbReference type="AlphaFoldDB" id="A0A7D9N569"/>
<evidence type="ECO:0000313" key="2">
    <source>
        <dbReference type="EMBL" id="AHA96891.1"/>
    </source>
</evidence>
<dbReference type="KEGG" id="ljn:T285_02100"/>
<sequence length="291" mass="33866">MKEKEVLKRLGFKEDENLGGVEQLRDYSIEYIEGNKNNYFKLTDNKKAAKIIDNFLSHHQPILPVCYYEYGRVIITGWRGCLWKGMGEYTHKNVRHDESWINKRKKEKESKSKLLDTLMCEVLSKNYTKKLSNKYEIDAGHVFGMFTDSTSYIGDILGSNQNVNNINIYPQVKEANEIFNTERKSQLDFENEARDNKPCYYEAEAICKEWTDIVPIGTRIRIIDIQNSKELHHVFIPNCKYPKSKKGKDSDSGSKDMVDKENSTSEPNISAEQYRAFFKEGDLNKLTPKNE</sequence>
<feature type="region of interest" description="Disordered" evidence="1">
    <location>
        <begin position="243"/>
        <end position="271"/>
    </location>
</feature>
<gene>
    <name evidence="2" type="ORF">T285_02100</name>
</gene>
<dbReference type="InterPro" id="IPR044929">
    <property type="entry name" value="DNA/RNA_non-sp_Endonuclease_sf"/>
</dbReference>
<dbReference type="EMBL" id="CP006811">
    <property type="protein sequence ID" value="AHA96891.1"/>
    <property type="molecule type" value="Genomic_DNA"/>
</dbReference>